<feature type="transmembrane region" description="Helical" evidence="1">
    <location>
        <begin position="391"/>
        <end position="411"/>
    </location>
</feature>
<feature type="transmembrane region" description="Helical" evidence="1">
    <location>
        <begin position="145"/>
        <end position="162"/>
    </location>
</feature>
<comment type="caution">
    <text evidence="2">The sequence shown here is derived from an EMBL/GenBank/DDBJ whole genome shotgun (WGS) entry which is preliminary data.</text>
</comment>
<reference evidence="2 3" key="1">
    <citation type="submission" date="2021-06" db="EMBL/GenBank/DDBJ databases">
        <title>Caerostris darwini draft genome.</title>
        <authorList>
            <person name="Kono N."/>
            <person name="Arakawa K."/>
        </authorList>
    </citation>
    <scope>NUCLEOTIDE SEQUENCE [LARGE SCALE GENOMIC DNA]</scope>
</reference>
<proteinExistence type="predicted"/>
<evidence type="ECO:0000256" key="1">
    <source>
        <dbReference type="SAM" id="Phobius"/>
    </source>
</evidence>
<feature type="transmembrane region" description="Helical" evidence="1">
    <location>
        <begin position="209"/>
        <end position="227"/>
    </location>
</feature>
<feature type="transmembrane region" description="Helical" evidence="1">
    <location>
        <begin position="65"/>
        <end position="84"/>
    </location>
</feature>
<dbReference type="Proteomes" id="UP001054837">
    <property type="component" value="Unassembled WGS sequence"/>
</dbReference>
<feature type="transmembrane region" description="Helical" evidence="1">
    <location>
        <begin position="90"/>
        <end position="107"/>
    </location>
</feature>
<organism evidence="2 3">
    <name type="scientific">Caerostris darwini</name>
    <dbReference type="NCBI Taxonomy" id="1538125"/>
    <lineage>
        <taxon>Eukaryota</taxon>
        <taxon>Metazoa</taxon>
        <taxon>Ecdysozoa</taxon>
        <taxon>Arthropoda</taxon>
        <taxon>Chelicerata</taxon>
        <taxon>Arachnida</taxon>
        <taxon>Araneae</taxon>
        <taxon>Araneomorphae</taxon>
        <taxon>Entelegynae</taxon>
        <taxon>Araneoidea</taxon>
        <taxon>Araneidae</taxon>
        <taxon>Caerostris</taxon>
    </lineage>
</organism>
<dbReference type="EMBL" id="BPLQ01006660">
    <property type="protein sequence ID" value="GIY24300.1"/>
    <property type="molecule type" value="Genomic_DNA"/>
</dbReference>
<keyword evidence="1" id="KW-0472">Membrane</keyword>
<keyword evidence="1" id="KW-1133">Transmembrane helix</keyword>
<gene>
    <name evidence="2" type="primary">AVEN_1238_1</name>
    <name evidence="2" type="ORF">CDAR_64341</name>
</gene>
<dbReference type="AlphaFoldDB" id="A0AAV4RRD5"/>
<keyword evidence="1" id="KW-0812">Transmembrane</keyword>
<evidence type="ECO:0008006" key="4">
    <source>
        <dbReference type="Google" id="ProtNLM"/>
    </source>
</evidence>
<evidence type="ECO:0000313" key="2">
    <source>
        <dbReference type="EMBL" id="GIY24300.1"/>
    </source>
</evidence>
<evidence type="ECO:0000313" key="3">
    <source>
        <dbReference type="Proteomes" id="UP001054837"/>
    </source>
</evidence>
<keyword evidence="3" id="KW-1185">Reference proteome</keyword>
<feature type="transmembrane region" description="Helical" evidence="1">
    <location>
        <begin position="275"/>
        <end position="296"/>
    </location>
</feature>
<feature type="transmembrane region" description="Helical" evidence="1">
    <location>
        <begin position="247"/>
        <end position="269"/>
    </location>
</feature>
<protein>
    <recommendedName>
        <fullName evidence="4">Gustatory receptor</fullName>
    </recommendedName>
</protein>
<sequence length="412" mass="47036">MAFLTKNHKIVPVGSCFRNKGIHSRDNGSTWTPVLHGLRIIGVFMPTESNGVESRQTTFKKVGKILLRTLWDLILFISRIINVYESMKTLWTNLFMLSVDTVILIFLKFTTQSKLRKVVSQLKRIDGFLKTDYQLGMWKMALKRWVYIGWLVAFIFCVANFAKLTVTLNIDNPFEDSVLHALSFHIRWPLLKNAVDVIFRIALAGRSALSIYLPTLIFSLCCLTYKIEWKIIQHQNEEIAKCARKDLSCEVAASAAILINNTTALIYSVNNSLSTLIFLLMCFWISNIFFCFTNLLQATLMPQDLENQIHISCIIGMFFAMFAYLAYSASTVKEAYGDLENHLLAPVQFDPRRFEETPNIVNFDLLRSIHKGLEVKISITPLDLLTVEARLIFTILGAIITYSVMISQFLGN</sequence>
<accession>A0AAV4RRD5</accession>
<name>A0AAV4RRD5_9ARAC</name>
<feature type="transmembrane region" description="Helical" evidence="1">
    <location>
        <begin position="308"/>
        <end position="327"/>
    </location>
</feature>